<name>A0A853I4Q0_9GAMM</name>
<keyword evidence="1" id="KW-0805">Transcription regulation</keyword>
<dbReference type="SMART" id="SM00347">
    <property type="entry name" value="HTH_MARR"/>
    <property type="match status" value="1"/>
</dbReference>
<dbReference type="InterPro" id="IPR023187">
    <property type="entry name" value="Tscrpt_reg_MarR-type_CS"/>
</dbReference>
<comment type="caution">
    <text evidence="5">The sequence shown here is derived from an EMBL/GenBank/DDBJ whole genome shotgun (WGS) entry which is preliminary data.</text>
</comment>
<reference evidence="5 6" key="1">
    <citation type="submission" date="2020-07" db="EMBL/GenBank/DDBJ databases">
        <title>Endozoicomonas sp. nov., isolated from sediment.</title>
        <authorList>
            <person name="Gu T."/>
        </authorList>
    </citation>
    <scope>NUCLEOTIDE SEQUENCE [LARGE SCALE GENOMIC DNA]</scope>
    <source>
        <strain evidence="5 6">SM1973</strain>
    </source>
</reference>
<keyword evidence="6" id="KW-1185">Reference proteome</keyword>
<keyword evidence="3" id="KW-0804">Transcription</keyword>
<dbReference type="GO" id="GO:0006950">
    <property type="term" value="P:response to stress"/>
    <property type="evidence" value="ECO:0007669"/>
    <property type="project" value="TreeGrafter"/>
</dbReference>
<evidence type="ECO:0000313" key="5">
    <source>
        <dbReference type="EMBL" id="NYZ64931.1"/>
    </source>
</evidence>
<dbReference type="InterPro" id="IPR039422">
    <property type="entry name" value="MarR/SlyA-like"/>
</dbReference>
<evidence type="ECO:0000259" key="4">
    <source>
        <dbReference type="PROSITE" id="PS50995"/>
    </source>
</evidence>
<dbReference type="SUPFAM" id="SSF46785">
    <property type="entry name" value="Winged helix' DNA-binding domain"/>
    <property type="match status" value="1"/>
</dbReference>
<dbReference type="PANTHER" id="PTHR33164">
    <property type="entry name" value="TRANSCRIPTIONAL REGULATOR, MARR FAMILY"/>
    <property type="match status" value="1"/>
</dbReference>
<dbReference type="Proteomes" id="UP000569732">
    <property type="component" value="Unassembled WGS sequence"/>
</dbReference>
<dbReference type="PROSITE" id="PS01117">
    <property type="entry name" value="HTH_MARR_1"/>
    <property type="match status" value="1"/>
</dbReference>
<evidence type="ECO:0000256" key="1">
    <source>
        <dbReference type="ARBA" id="ARBA00023015"/>
    </source>
</evidence>
<evidence type="ECO:0000256" key="2">
    <source>
        <dbReference type="ARBA" id="ARBA00023125"/>
    </source>
</evidence>
<dbReference type="Gene3D" id="1.10.10.10">
    <property type="entry name" value="Winged helix-like DNA-binding domain superfamily/Winged helix DNA-binding domain"/>
    <property type="match status" value="1"/>
</dbReference>
<protein>
    <submittedName>
        <fullName evidence="5">MarR family transcriptional regulator</fullName>
    </submittedName>
</protein>
<dbReference type="PROSITE" id="PS50995">
    <property type="entry name" value="HTH_MARR_2"/>
    <property type="match status" value="1"/>
</dbReference>
<dbReference type="Pfam" id="PF01047">
    <property type="entry name" value="MarR"/>
    <property type="match status" value="1"/>
</dbReference>
<feature type="domain" description="HTH marR-type" evidence="4">
    <location>
        <begin position="4"/>
        <end position="136"/>
    </location>
</feature>
<dbReference type="GO" id="GO:0003677">
    <property type="term" value="F:DNA binding"/>
    <property type="evidence" value="ECO:0007669"/>
    <property type="project" value="UniProtKB-KW"/>
</dbReference>
<dbReference type="PANTHER" id="PTHR33164:SF89">
    <property type="entry name" value="MARR FAMILY REGULATORY PROTEIN"/>
    <property type="match status" value="1"/>
</dbReference>
<dbReference type="RefSeq" id="WP_180566970.1">
    <property type="nucleotide sequence ID" value="NZ_JACCKB010000003.1"/>
</dbReference>
<evidence type="ECO:0000313" key="6">
    <source>
        <dbReference type="Proteomes" id="UP000569732"/>
    </source>
</evidence>
<accession>A0A853I4Q0</accession>
<keyword evidence="2" id="KW-0238">DNA-binding</keyword>
<evidence type="ECO:0000256" key="3">
    <source>
        <dbReference type="ARBA" id="ARBA00023163"/>
    </source>
</evidence>
<gene>
    <name evidence="5" type="ORF">H0A36_02855</name>
</gene>
<dbReference type="InterPro" id="IPR036388">
    <property type="entry name" value="WH-like_DNA-bd_sf"/>
</dbReference>
<sequence length="164" mass="18256">MEKYEELLVALRKVIRAIDLHSKQLNKNLGLTGPQLLILQEVGRQEGITISAVAKNINLSPATITNITDRLEARSLLVRQRSQQDKRRVGLYLTELGQAALQSAPQPLQDHFIKKFCGLKEWEQSLLLSSMQRIASMMDAQDLDAAPLLEVGAITSASKKDLPE</sequence>
<proteinExistence type="predicted"/>
<dbReference type="GO" id="GO:0003700">
    <property type="term" value="F:DNA-binding transcription factor activity"/>
    <property type="evidence" value="ECO:0007669"/>
    <property type="project" value="InterPro"/>
</dbReference>
<dbReference type="InterPro" id="IPR000835">
    <property type="entry name" value="HTH_MarR-typ"/>
</dbReference>
<dbReference type="AlphaFoldDB" id="A0A853I4Q0"/>
<organism evidence="5 6">
    <name type="scientific">Spartinivicinus marinus</name>
    <dbReference type="NCBI Taxonomy" id="2994442"/>
    <lineage>
        <taxon>Bacteria</taxon>
        <taxon>Pseudomonadati</taxon>
        <taxon>Pseudomonadota</taxon>
        <taxon>Gammaproteobacteria</taxon>
        <taxon>Oceanospirillales</taxon>
        <taxon>Zooshikellaceae</taxon>
        <taxon>Spartinivicinus</taxon>
    </lineage>
</organism>
<dbReference type="EMBL" id="JACCKB010000003">
    <property type="protein sequence ID" value="NYZ64931.1"/>
    <property type="molecule type" value="Genomic_DNA"/>
</dbReference>
<dbReference type="InterPro" id="IPR036390">
    <property type="entry name" value="WH_DNA-bd_sf"/>
</dbReference>